<protein>
    <submittedName>
        <fullName evidence="2">Uncharacterized protein</fullName>
    </submittedName>
</protein>
<sequence>MTLPPSNFKLNMAEPSHCTNPITVVGTQFGAPHPVDLVIVWNVEYLGEQNFFLSDVNGNIVFKTKGIPFSFHDRHLLLNANDRPLLSMRKKQMVSIYTKWQVFRGDDSHSKNLLFSVKKSSWNSNWVLDVFLAANIKEEVCDFKIKGSWAERSCIIYIGDSDNIIAQMHKKHGDQGIDLGMGNFMVIVCANVDYAFIAALIMITASFSMRSLPTPVPMGGMAAVENFGTM</sequence>
<dbReference type="Proteomes" id="UP001141806">
    <property type="component" value="Unassembled WGS sequence"/>
</dbReference>
<gene>
    <name evidence="2" type="ORF">NE237_003379</name>
</gene>
<keyword evidence="3" id="KW-1185">Reference proteome</keyword>
<dbReference type="SUPFAM" id="SSF54518">
    <property type="entry name" value="Tubby C-terminal domain-like"/>
    <property type="match status" value="1"/>
</dbReference>
<organism evidence="2 3">
    <name type="scientific">Protea cynaroides</name>
    <dbReference type="NCBI Taxonomy" id="273540"/>
    <lineage>
        <taxon>Eukaryota</taxon>
        <taxon>Viridiplantae</taxon>
        <taxon>Streptophyta</taxon>
        <taxon>Embryophyta</taxon>
        <taxon>Tracheophyta</taxon>
        <taxon>Spermatophyta</taxon>
        <taxon>Magnoliopsida</taxon>
        <taxon>Proteales</taxon>
        <taxon>Proteaceae</taxon>
        <taxon>Protea</taxon>
    </lineage>
</organism>
<name>A0A9Q0KGZ2_9MAGN</name>
<comment type="caution">
    <text evidence="2">The sequence shown here is derived from an EMBL/GenBank/DDBJ whole genome shotgun (WGS) entry which is preliminary data.</text>
</comment>
<accession>A0A9Q0KGZ2</accession>
<dbReference type="EMBL" id="JAMYWD010000005">
    <property type="protein sequence ID" value="KAJ4970280.1"/>
    <property type="molecule type" value="Genomic_DNA"/>
</dbReference>
<dbReference type="InterPro" id="IPR038595">
    <property type="entry name" value="LOR_sf"/>
</dbReference>
<evidence type="ECO:0000313" key="2">
    <source>
        <dbReference type="EMBL" id="KAJ4970280.1"/>
    </source>
</evidence>
<dbReference type="AlphaFoldDB" id="A0A9Q0KGZ2"/>
<evidence type="ECO:0000313" key="3">
    <source>
        <dbReference type="Proteomes" id="UP001141806"/>
    </source>
</evidence>
<evidence type="ECO:0000256" key="1">
    <source>
        <dbReference type="ARBA" id="ARBA00005437"/>
    </source>
</evidence>
<proteinExistence type="inferred from homology"/>
<reference evidence="2" key="1">
    <citation type="journal article" date="2023" name="Plant J.">
        <title>The genome of the king protea, Protea cynaroides.</title>
        <authorList>
            <person name="Chang J."/>
            <person name="Duong T.A."/>
            <person name="Schoeman C."/>
            <person name="Ma X."/>
            <person name="Roodt D."/>
            <person name="Barker N."/>
            <person name="Li Z."/>
            <person name="Van de Peer Y."/>
            <person name="Mizrachi E."/>
        </authorList>
    </citation>
    <scope>NUCLEOTIDE SEQUENCE</scope>
    <source>
        <tissue evidence="2">Young leaves</tissue>
    </source>
</reference>
<comment type="similarity">
    <text evidence="1">Belongs to the LOR family.</text>
</comment>
<dbReference type="PANTHER" id="PTHR31087:SF58">
    <property type="entry name" value="OS07G0230700 PROTEIN"/>
    <property type="match status" value="1"/>
</dbReference>
<dbReference type="OrthoDB" id="97518at2759"/>
<dbReference type="Pfam" id="PF04525">
    <property type="entry name" value="LOR"/>
    <property type="match status" value="1"/>
</dbReference>
<dbReference type="PANTHER" id="PTHR31087">
    <property type="match status" value="1"/>
</dbReference>
<dbReference type="InterPro" id="IPR025659">
    <property type="entry name" value="Tubby-like_C"/>
</dbReference>
<dbReference type="Gene3D" id="2.40.160.200">
    <property type="entry name" value="LURP1-related"/>
    <property type="match status" value="1"/>
</dbReference>
<dbReference type="InterPro" id="IPR007612">
    <property type="entry name" value="LOR"/>
</dbReference>